<dbReference type="EMBL" id="CP137080">
    <property type="protein sequence ID" value="WOQ68726.1"/>
    <property type="molecule type" value="Genomic_DNA"/>
</dbReference>
<keyword evidence="4" id="KW-1185">Reference proteome</keyword>
<keyword evidence="2" id="KW-1133">Transmembrane helix</keyword>
<feature type="region of interest" description="Disordered" evidence="1">
    <location>
        <begin position="331"/>
        <end position="353"/>
    </location>
</feature>
<keyword evidence="2" id="KW-0472">Membrane</keyword>
<feature type="transmembrane region" description="Helical" evidence="2">
    <location>
        <begin position="97"/>
        <end position="115"/>
    </location>
</feature>
<protein>
    <recommendedName>
        <fullName evidence="5">Signal transduction histidine kinase</fullName>
    </recommendedName>
</protein>
<evidence type="ECO:0000256" key="1">
    <source>
        <dbReference type="SAM" id="MobiDB-lite"/>
    </source>
</evidence>
<gene>
    <name evidence="3" type="ORF">RYJ27_08355</name>
</gene>
<name>A0AAU0MF00_9MICO</name>
<evidence type="ECO:0000313" key="4">
    <source>
        <dbReference type="Proteomes" id="UP001329313"/>
    </source>
</evidence>
<dbReference type="Proteomes" id="UP001329313">
    <property type="component" value="Chromosome"/>
</dbReference>
<evidence type="ECO:0008006" key="5">
    <source>
        <dbReference type="Google" id="ProtNLM"/>
    </source>
</evidence>
<feature type="transmembrane region" description="Helical" evidence="2">
    <location>
        <begin position="120"/>
        <end position="136"/>
    </location>
</feature>
<proteinExistence type="predicted"/>
<accession>A0AAU0MF00</accession>
<evidence type="ECO:0000256" key="2">
    <source>
        <dbReference type="SAM" id="Phobius"/>
    </source>
</evidence>
<sequence length="353" mass="37951">MSDRVDVSAMLRLTEWPAYVVFAVFTATNAFNTFATLDEVGSPAIAVLALACVTIAGLILLLPAPDPYPLRLTLLVLALTTTAALTTWNIPPGSTPGWSAWFWGASGLVLLMVALRGRIILAWTGFTVMVGVAVWWELAAGLSALDGIMFVTRHGAMLLVGTFFALYLRGAASQIRRLQEAEVMRSREQEAARAAMAEQRARVERLRTFTDPALRLLASDAALTDADREEFRLLEATLRDWLRADGLATEPILTAARDARSRGVDVTLLDDRGESGMDAAARALLDATVSRALRAQRDGDVVVRVLPSGRGMLATIRGETATGPVRVDIAAPTAPDRLDPSLQSGPIEQKGST</sequence>
<feature type="compositionally biased region" description="Polar residues" evidence="1">
    <location>
        <begin position="341"/>
        <end position="353"/>
    </location>
</feature>
<organism evidence="3 4">
    <name type="scientific">Microbacterium limosum</name>
    <dbReference type="NCBI Taxonomy" id="3079935"/>
    <lineage>
        <taxon>Bacteria</taxon>
        <taxon>Bacillati</taxon>
        <taxon>Actinomycetota</taxon>
        <taxon>Actinomycetes</taxon>
        <taxon>Micrococcales</taxon>
        <taxon>Microbacteriaceae</taxon>
        <taxon>Microbacterium</taxon>
    </lineage>
</organism>
<feature type="transmembrane region" description="Helical" evidence="2">
    <location>
        <begin position="16"/>
        <end position="37"/>
    </location>
</feature>
<feature type="transmembrane region" description="Helical" evidence="2">
    <location>
        <begin position="43"/>
        <end position="62"/>
    </location>
</feature>
<dbReference type="KEGG" id="mliy:RYJ27_08355"/>
<evidence type="ECO:0000313" key="3">
    <source>
        <dbReference type="EMBL" id="WOQ68726.1"/>
    </source>
</evidence>
<keyword evidence="2" id="KW-0812">Transmembrane</keyword>
<feature type="transmembrane region" description="Helical" evidence="2">
    <location>
        <begin position="148"/>
        <end position="168"/>
    </location>
</feature>
<reference evidence="3 4" key="1">
    <citation type="submission" date="2023-10" db="EMBL/GenBank/DDBJ databases">
        <title>Y20.</title>
        <authorList>
            <person name="Zhang G."/>
            <person name="Ding Y."/>
        </authorList>
    </citation>
    <scope>NUCLEOTIDE SEQUENCE [LARGE SCALE GENOMIC DNA]</scope>
    <source>
        <strain evidence="3 4">Y20</strain>
    </source>
</reference>
<feature type="transmembrane region" description="Helical" evidence="2">
    <location>
        <begin position="74"/>
        <end position="91"/>
    </location>
</feature>
<dbReference type="RefSeq" id="WP_330169868.1">
    <property type="nucleotide sequence ID" value="NZ_CP137080.1"/>
</dbReference>
<dbReference type="AlphaFoldDB" id="A0AAU0MF00"/>